<accession>A0A5E4QY06</accession>
<evidence type="ECO:0000313" key="2">
    <source>
        <dbReference type="Proteomes" id="UP000324832"/>
    </source>
</evidence>
<name>A0A5E4QY06_9NEOP</name>
<sequence length="119" mass="12804">MSNNQVLTCAVCLAPPPAAPAGACSRAAPRPHLAPRVPQLLRRDARMYAARRPLHALPQTATRIASTRTVQTASALSEAIPLRSSVSFIFANSLFLSRVFTQHLVGDNRPAVAYAFNVQ</sequence>
<organism evidence="1 2">
    <name type="scientific">Leptidea sinapis</name>
    <dbReference type="NCBI Taxonomy" id="189913"/>
    <lineage>
        <taxon>Eukaryota</taxon>
        <taxon>Metazoa</taxon>
        <taxon>Ecdysozoa</taxon>
        <taxon>Arthropoda</taxon>
        <taxon>Hexapoda</taxon>
        <taxon>Insecta</taxon>
        <taxon>Pterygota</taxon>
        <taxon>Neoptera</taxon>
        <taxon>Endopterygota</taxon>
        <taxon>Lepidoptera</taxon>
        <taxon>Glossata</taxon>
        <taxon>Ditrysia</taxon>
        <taxon>Papilionoidea</taxon>
        <taxon>Pieridae</taxon>
        <taxon>Dismorphiinae</taxon>
        <taxon>Leptidea</taxon>
    </lineage>
</organism>
<keyword evidence="2" id="KW-1185">Reference proteome</keyword>
<dbReference type="Proteomes" id="UP000324832">
    <property type="component" value="Unassembled WGS sequence"/>
</dbReference>
<proteinExistence type="predicted"/>
<gene>
    <name evidence="1" type="ORF">LSINAPIS_LOCUS12288</name>
</gene>
<dbReference type="AlphaFoldDB" id="A0A5E4QY06"/>
<evidence type="ECO:0000313" key="1">
    <source>
        <dbReference type="EMBL" id="VVD01979.1"/>
    </source>
</evidence>
<protein>
    <submittedName>
        <fullName evidence="1">Uncharacterized protein</fullName>
    </submittedName>
</protein>
<reference evidence="1 2" key="1">
    <citation type="submission" date="2017-07" db="EMBL/GenBank/DDBJ databases">
        <authorList>
            <person name="Talla V."/>
            <person name="Backstrom N."/>
        </authorList>
    </citation>
    <scope>NUCLEOTIDE SEQUENCE [LARGE SCALE GENOMIC DNA]</scope>
</reference>
<dbReference type="EMBL" id="FZQP02005666">
    <property type="protein sequence ID" value="VVD01979.1"/>
    <property type="molecule type" value="Genomic_DNA"/>
</dbReference>